<proteinExistence type="predicted"/>
<dbReference type="EMBL" id="JANPWB010000010">
    <property type="protein sequence ID" value="KAJ1141105.1"/>
    <property type="molecule type" value="Genomic_DNA"/>
</dbReference>
<reference evidence="1" key="1">
    <citation type="journal article" date="2022" name="bioRxiv">
        <title>Sequencing and chromosome-scale assembly of the giantPleurodeles waltlgenome.</title>
        <authorList>
            <person name="Brown T."/>
            <person name="Elewa A."/>
            <person name="Iarovenko S."/>
            <person name="Subramanian E."/>
            <person name="Araus A.J."/>
            <person name="Petzold A."/>
            <person name="Susuki M."/>
            <person name="Suzuki K.-i.T."/>
            <person name="Hayashi T."/>
            <person name="Toyoda A."/>
            <person name="Oliveira C."/>
            <person name="Osipova E."/>
            <person name="Leigh N.D."/>
            <person name="Simon A."/>
            <person name="Yun M.H."/>
        </authorList>
    </citation>
    <scope>NUCLEOTIDE SEQUENCE</scope>
    <source>
        <strain evidence="1">20211129_DDA</strain>
        <tissue evidence="1">Liver</tissue>
    </source>
</reference>
<name>A0AAV7QM51_PLEWA</name>
<accession>A0AAV7QM51</accession>
<gene>
    <name evidence="1" type="ORF">NDU88_007440</name>
</gene>
<protein>
    <submittedName>
        <fullName evidence="1">Uncharacterized protein</fullName>
    </submittedName>
</protein>
<sequence>MTGSTAYNLLRGVGSILKGKDCMKFGKKGHFARMCKTMSNKYSVGVVRNDSVCDEGRDRVLALGDSGASHSDKPPRPTGVDMLYAHANGIVIARSVMTITFRRADGIREEAVGRDG</sequence>
<comment type="caution">
    <text evidence="1">The sequence shown here is derived from an EMBL/GenBank/DDBJ whole genome shotgun (WGS) entry which is preliminary data.</text>
</comment>
<dbReference type="AlphaFoldDB" id="A0AAV7QM51"/>
<dbReference type="Proteomes" id="UP001066276">
    <property type="component" value="Chromosome 6"/>
</dbReference>
<organism evidence="1 2">
    <name type="scientific">Pleurodeles waltl</name>
    <name type="common">Iberian ribbed newt</name>
    <dbReference type="NCBI Taxonomy" id="8319"/>
    <lineage>
        <taxon>Eukaryota</taxon>
        <taxon>Metazoa</taxon>
        <taxon>Chordata</taxon>
        <taxon>Craniata</taxon>
        <taxon>Vertebrata</taxon>
        <taxon>Euteleostomi</taxon>
        <taxon>Amphibia</taxon>
        <taxon>Batrachia</taxon>
        <taxon>Caudata</taxon>
        <taxon>Salamandroidea</taxon>
        <taxon>Salamandridae</taxon>
        <taxon>Pleurodelinae</taxon>
        <taxon>Pleurodeles</taxon>
    </lineage>
</organism>
<evidence type="ECO:0000313" key="1">
    <source>
        <dbReference type="EMBL" id="KAJ1141105.1"/>
    </source>
</evidence>
<keyword evidence="2" id="KW-1185">Reference proteome</keyword>
<evidence type="ECO:0000313" key="2">
    <source>
        <dbReference type="Proteomes" id="UP001066276"/>
    </source>
</evidence>